<dbReference type="InterPro" id="IPR005302">
    <property type="entry name" value="MoCF_Sase_C"/>
</dbReference>
<organism evidence="2 3">
    <name type="scientific">Agromyces marinus</name>
    <dbReference type="NCBI Taxonomy" id="1389020"/>
    <lineage>
        <taxon>Bacteria</taxon>
        <taxon>Bacillati</taxon>
        <taxon>Actinomycetota</taxon>
        <taxon>Actinomycetes</taxon>
        <taxon>Micrococcales</taxon>
        <taxon>Microbacteriaceae</taxon>
        <taxon>Agromyces</taxon>
    </lineage>
</organism>
<accession>A0ABM8H3J6</accession>
<dbReference type="PANTHER" id="PTHR14237:SF19">
    <property type="entry name" value="MITOCHONDRIAL AMIDOXIME REDUCING COMPONENT 1"/>
    <property type="match status" value="1"/>
</dbReference>
<proteinExistence type="predicted"/>
<evidence type="ECO:0000313" key="2">
    <source>
        <dbReference type="EMBL" id="BDZ55364.1"/>
    </source>
</evidence>
<dbReference type="Pfam" id="PF03473">
    <property type="entry name" value="MOSC"/>
    <property type="match status" value="1"/>
</dbReference>
<dbReference type="EMBL" id="AP027734">
    <property type="protein sequence ID" value="BDZ55364.1"/>
    <property type="molecule type" value="Genomic_DNA"/>
</dbReference>
<protein>
    <submittedName>
        <fullName evidence="2">Molybdenum cofactor biosynthesis protein</fullName>
    </submittedName>
</protein>
<dbReference type="SUPFAM" id="SSF50800">
    <property type="entry name" value="PK beta-barrel domain-like"/>
    <property type="match status" value="1"/>
</dbReference>
<reference evidence="3" key="1">
    <citation type="journal article" date="2019" name="Int. J. Syst. Evol. Microbiol.">
        <title>The Global Catalogue of Microorganisms (GCM) 10K type strain sequencing project: providing services to taxonomists for standard genome sequencing and annotation.</title>
        <authorList>
            <consortium name="The Broad Institute Genomics Platform"/>
            <consortium name="The Broad Institute Genome Sequencing Center for Infectious Disease"/>
            <person name="Wu L."/>
            <person name="Ma J."/>
        </authorList>
    </citation>
    <scope>NUCLEOTIDE SEQUENCE [LARGE SCALE GENOMIC DNA]</scope>
    <source>
        <strain evidence="3">NBRC 109019</strain>
    </source>
</reference>
<keyword evidence="3" id="KW-1185">Reference proteome</keyword>
<evidence type="ECO:0000259" key="1">
    <source>
        <dbReference type="PROSITE" id="PS51340"/>
    </source>
</evidence>
<dbReference type="SUPFAM" id="SSF141673">
    <property type="entry name" value="MOSC N-terminal domain-like"/>
    <property type="match status" value="1"/>
</dbReference>
<dbReference type="PANTHER" id="PTHR14237">
    <property type="entry name" value="MOLYBDOPTERIN COFACTOR SULFURASE MOSC"/>
    <property type="match status" value="1"/>
</dbReference>
<feature type="domain" description="MOSC" evidence="1">
    <location>
        <begin position="90"/>
        <end position="238"/>
    </location>
</feature>
<name>A0ABM8H3J6_9MICO</name>
<sequence>MGVVDPDGTPVTARERNALLGLTAEPTADGGLLLAAPGDAEPLRVEVPIGAAPIPVGHSRQREALPAGDEADAWLSERMRMPLRLVWQPDPLRRPVNPAHGGLPGEGLSLADAGPLLLTSEASLAQLNAWTPDDVQPLDMVRFRPNLVVDGEEPFAEDSWTHVRIGGVRFRFGEVCDRCVMTTIDPTSLARGKDPIRTLAKHRRWDGKTWFGVRLIPELEDGAATAPRLAVGDEVEAC</sequence>
<gene>
    <name evidence="2" type="ORF">GCM10025870_24370</name>
</gene>
<dbReference type="RefSeq" id="WP_286329025.1">
    <property type="nucleotide sequence ID" value="NZ_AP027734.1"/>
</dbReference>
<dbReference type="PROSITE" id="PS51340">
    <property type="entry name" value="MOSC"/>
    <property type="match status" value="1"/>
</dbReference>
<dbReference type="InterPro" id="IPR011037">
    <property type="entry name" value="Pyrv_Knase-like_insert_dom_sf"/>
</dbReference>
<dbReference type="Proteomes" id="UP001321477">
    <property type="component" value="Chromosome"/>
</dbReference>
<evidence type="ECO:0000313" key="3">
    <source>
        <dbReference type="Proteomes" id="UP001321477"/>
    </source>
</evidence>